<dbReference type="NCBIfam" id="TIGR00172">
    <property type="entry name" value="maf"/>
    <property type="match status" value="1"/>
</dbReference>
<dbReference type="Gene3D" id="3.90.950.10">
    <property type="match status" value="1"/>
</dbReference>
<dbReference type="SUPFAM" id="SSF52972">
    <property type="entry name" value="ITPase-like"/>
    <property type="match status" value="1"/>
</dbReference>
<sequence>MIDVVLASSSPRRTALLDMIGLAHRTVPSKIEEDLDPTAESDDEVLRLAKAKGAHVFQTYPHALVLAFDTIVVVQGEILGKPKDNAQAHWMLRRLSGTWHEVITGVALFRKGYDPQLDVVKTRVKFAELTDRMIEQYVNTGEPFDKAGAYGIQGKGALLVERLEGDYYNVVGLPLQRTVNMLERLGISVW</sequence>
<comment type="subcellular location">
    <subcellularLocation>
        <location evidence="3">Cytoplasm</location>
    </subcellularLocation>
</comment>
<feature type="site" description="Important for substrate specificity" evidence="3">
    <location>
        <position position="153"/>
    </location>
</feature>
<feature type="site" description="Important for substrate specificity" evidence="3">
    <location>
        <position position="70"/>
    </location>
</feature>
<evidence type="ECO:0000256" key="2">
    <source>
        <dbReference type="ARBA" id="ARBA00022801"/>
    </source>
</evidence>
<evidence type="ECO:0000313" key="4">
    <source>
        <dbReference type="EMBL" id="PTQ56753.1"/>
    </source>
</evidence>
<reference evidence="5" key="1">
    <citation type="journal article" date="2018" name="Sci. Rep.">
        <title>Lignite coal burning seam in the remote Altai Mountains harbors a hydrogen-driven thermophilic microbial community.</title>
        <authorList>
            <person name="Kadnikov V.V."/>
            <person name="Mardanov A.V."/>
            <person name="Ivasenko D.A."/>
            <person name="Antsiferov D.V."/>
            <person name="Beletsky A.V."/>
            <person name="Karnachuk O.V."/>
            <person name="Ravin N.V."/>
        </authorList>
    </citation>
    <scope>NUCLEOTIDE SEQUENCE [LARGE SCALE GENOMIC DNA]</scope>
</reference>
<dbReference type="GO" id="GO:0036221">
    <property type="term" value="F:UTP diphosphatase activity"/>
    <property type="evidence" value="ECO:0007669"/>
    <property type="project" value="RHEA"/>
</dbReference>
<comment type="catalytic activity">
    <reaction evidence="3">
        <text>UTP + H2O = UMP + diphosphate + H(+)</text>
        <dbReference type="Rhea" id="RHEA:29395"/>
        <dbReference type="ChEBI" id="CHEBI:15377"/>
        <dbReference type="ChEBI" id="CHEBI:15378"/>
        <dbReference type="ChEBI" id="CHEBI:33019"/>
        <dbReference type="ChEBI" id="CHEBI:46398"/>
        <dbReference type="ChEBI" id="CHEBI:57865"/>
        <dbReference type="EC" id="3.6.1.9"/>
    </reaction>
</comment>
<feature type="site" description="Important for substrate specificity" evidence="3">
    <location>
        <position position="12"/>
    </location>
</feature>
<keyword evidence="3" id="KW-0546">Nucleotide metabolism</keyword>
<comment type="caution">
    <text evidence="4">The sequence shown here is derived from an EMBL/GenBank/DDBJ whole genome shotgun (WGS) entry which is preliminary data.</text>
</comment>
<proteinExistence type="inferred from homology"/>
<comment type="catalytic activity">
    <reaction evidence="3">
        <text>dTTP + H2O = dTMP + diphosphate + H(+)</text>
        <dbReference type="Rhea" id="RHEA:28534"/>
        <dbReference type="ChEBI" id="CHEBI:15377"/>
        <dbReference type="ChEBI" id="CHEBI:15378"/>
        <dbReference type="ChEBI" id="CHEBI:33019"/>
        <dbReference type="ChEBI" id="CHEBI:37568"/>
        <dbReference type="ChEBI" id="CHEBI:63528"/>
        <dbReference type="EC" id="3.6.1.9"/>
    </reaction>
</comment>
<dbReference type="Proteomes" id="UP000244338">
    <property type="component" value="Unassembled WGS sequence"/>
</dbReference>
<dbReference type="HAMAP" id="MF_00528">
    <property type="entry name" value="Maf"/>
    <property type="match status" value="1"/>
</dbReference>
<dbReference type="GO" id="GO:0036218">
    <property type="term" value="F:dTTP diphosphatase activity"/>
    <property type="evidence" value="ECO:0007669"/>
    <property type="project" value="RHEA"/>
</dbReference>
<feature type="active site" description="Proton acceptor" evidence="3">
    <location>
        <position position="69"/>
    </location>
</feature>
<keyword evidence="3" id="KW-0963">Cytoplasm</keyword>
<dbReference type="AlphaFoldDB" id="A0A2R6Y279"/>
<dbReference type="CDD" id="cd00555">
    <property type="entry name" value="Maf"/>
    <property type="match status" value="1"/>
</dbReference>
<gene>
    <name evidence="4" type="ORF">BSOLF_2721</name>
</gene>
<dbReference type="GO" id="GO:0005737">
    <property type="term" value="C:cytoplasm"/>
    <property type="evidence" value="ECO:0007669"/>
    <property type="project" value="UniProtKB-SubCell"/>
</dbReference>
<evidence type="ECO:0000256" key="3">
    <source>
        <dbReference type="HAMAP-Rule" id="MF_00528"/>
    </source>
</evidence>
<accession>A0A2R6Y279</accession>
<comment type="similarity">
    <text evidence="3">Belongs to the Maf family. YhdE subfamily.</text>
</comment>
<dbReference type="EMBL" id="PEBX01000020">
    <property type="protein sequence ID" value="PTQ56753.1"/>
    <property type="molecule type" value="Genomic_DNA"/>
</dbReference>
<keyword evidence="2 3" id="KW-0378">Hydrolase</keyword>
<dbReference type="Pfam" id="PF02545">
    <property type="entry name" value="Maf"/>
    <property type="match status" value="1"/>
</dbReference>
<dbReference type="GO" id="GO:0009117">
    <property type="term" value="P:nucleotide metabolic process"/>
    <property type="evidence" value="ECO:0007669"/>
    <property type="project" value="UniProtKB-KW"/>
</dbReference>
<dbReference type="InterPro" id="IPR029001">
    <property type="entry name" value="ITPase-like_fam"/>
</dbReference>
<organism evidence="4 5">
    <name type="scientific">Candidatus Carbonibacillus altaicus</name>
    <dbReference type="NCBI Taxonomy" id="2163959"/>
    <lineage>
        <taxon>Bacteria</taxon>
        <taxon>Bacillati</taxon>
        <taxon>Bacillota</taxon>
        <taxon>Bacilli</taxon>
        <taxon>Bacillales</taxon>
        <taxon>Candidatus Carbonibacillus</taxon>
    </lineage>
</organism>
<name>A0A2R6Y279_9BACL</name>
<comment type="cofactor">
    <cofactor evidence="1 3">
        <name>a divalent metal cation</name>
        <dbReference type="ChEBI" id="CHEBI:60240"/>
    </cofactor>
</comment>
<dbReference type="EC" id="3.6.1.9" evidence="3"/>
<comment type="function">
    <text evidence="3">Nucleoside triphosphate pyrophosphatase that hydrolyzes dTTP and UTP. May have a dual role in cell division arrest and in preventing the incorporation of modified nucleotides into cellular nucleic acids.</text>
</comment>
<dbReference type="PANTHER" id="PTHR43213">
    <property type="entry name" value="BIFUNCTIONAL DTTP/UTP PYROPHOSPHATASE/METHYLTRANSFERASE PROTEIN-RELATED"/>
    <property type="match status" value="1"/>
</dbReference>
<evidence type="ECO:0000313" key="5">
    <source>
        <dbReference type="Proteomes" id="UP000244338"/>
    </source>
</evidence>
<dbReference type="PANTHER" id="PTHR43213:SF5">
    <property type="entry name" value="BIFUNCTIONAL DTTP_UTP PYROPHOSPHATASE_METHYLTRANSFERASE PROTEIN-RELATED"/>
    <property type="match status" value="1"/>
</dbReference>
<evidence type="ECO:0000256" key="1">
    <source>
        <dbReference type="ARBA" id="ARBA00001968"/>
    </source>
</evidence>
<dbReference type="PIRSF" id="PIRSF006305">
    <property type="entry name" value="Maf"/>
    <property type="match status" value="1"/>
</dbReference>
<comment type="caution">
    <text evidence="3">Lacks conserved residue(s) required for the propagation of feature annotation.</text>
</comment>
<protein>
    <recommendedName>
        <fullName evidence="3">dTTP/UTP pyrophosphatase</fullName>
        <shortName evidence="3">dTTPase/UTPase</shortName>
        <ecNumber evidence="3">3.6.1.9</ecNumber>
    </recommendedName>
    <alternativeName>
        <fullName evidence="3">Nucleoside triphosphate pyrophosphatase</fullName>
    </alternativeName>
    <alternativeName>
        <fullName evidence="3">Nucleotide pyrophosphatase</fullName>
        <shortName evidence="3">Nucleotide PPase</shortName>
    </alternativeName>
</protein>
<dbReference type="InterPro" id="IPR003697">
    <property type="entry name" value="Maf-like"/>
</dbReference>